<feature type="compositionally biased region" description="Pro residues" evidence="5">
    <location>
        <begin position="43"/>
        <end position="86"/>
    </location>
</feature>
<keyword evidence="2 6" id="KW-0812">Transmembrane</keyword>
<dbReference type="InterPro" id="IPR019109">
    <property type="entry name" value="MamF_MmsF"/>
</dbReference>
<keyword evidence="3 6" id="KW-1133">Transmembrane helix</keyword>
<evidence type="ECO:0000256" key="5">
    <source>
        <dbReference type="SAM" id="MobiDB-lite"/>
    </source>
</evidence>
<gene>
    <name evidence="7" type="ORF">CAE01nite_16210</name>
</gene>
<keyword evidence="8" id="KW-1185">Reference proteome</keyword>
<reference evidence="7 8" key="1">
    <citation type="submission" date="2019-07" db="EMBL/GenBank/DDBJ databases">
        <title>Whole genome shotgun sequence of Cellulomonas aerilata NBRC 106308.</title>
        <authorList>
            <person name="Hosoyama A."/>
            <person name="Uohara A."/>
            <person name="Ohji S."/>
            <person name="Ichikawa N."/>
        </authorList>
    </citation>
    <scope>NUCLEOTIDE SEQUENCE [LARGE SCALE GENOMIC DNA]</scope>
    <source>
        <strain evidence="7 8">NBRC 106308</strain>
    </source>
</reference>
<feature type="compositionally biased region" description="Polar residues" evidence="5">
    <location>
        <begin position="1"/>
        <end position="11"/>
    </location>
</feature>
<proteinExistence type="predicted"/>
<evidence type="ECO:0000256" key="4">
    <source>
        <dbReference type="ARBA" id="ARBA00023136"/>
    </source>
</evidence>
<comment type="caution">
    <text evidence="7">The sequence shown here is derived from an EMBL/GenBank/DDBJ whole genome shotgun (WGS) entry which is preliminary data.</text>
</comment>
<name>A0A512DBP5_9CELL</name>
<comment type="subcellular location">
    <subcellularLocation>
        <location evidence="1">Membrane</location>
        <topology evidence="1">Multi-pass membrane protein</topology>
    </subcellularLocation>
</comment>
<feature type="transmembrane region" description="Helical" evidence="6">
    <location>
        <begin position="152"/>
        <end position="171"/>
    </location>
</feature>
<evidence type="ECO:0000313" key="7">
    <source>
        <dbReference type="EMBL" id="GEO33896.1"/>
    </source>
</evidence>
<feature type="transmembrane region" description="Helical" evidence="6">
    <location>
        <begin position="113"/>
        <end position="137"/>
    </location>
</feature>
<accession>A0A512DBP5</accession>
<protein>
    <recommendedName>
        <fullName evidence="9">DUF4870 domain-containing protein</fullName>
    </recommendedName>
</protein>
<evidence type="ECO:0000256" key="1">
    <source>
        <dbReference type="ARBA" id="ARBA00004141"/>
    </source>
</evidence>
<evidence type="ECO:0000313" key="8">
    <source>
        <dbReference type="Proteomes" id="UP000321181"/>
    </source>
</evidence>
<evidence type="ECO:0000256" key="2">
    <source>
        <dbReference type="ARBA" id="ARBA00022692"/>
    </source>
</evidence>
<evidence type="ECO:0000256" key="3">
    <source>
        <dbReference type="ARBA" id="ARBA00022989"/>
    </source>
</evidence>
<keyword evidence="4 6" id="KW-0472">Membrane</keyword>
<evidence type="ECO:0008006" key="9">
    <source>
        <dbReference type="Google" id="ProtNLM"/>
    </source>
</evidence>
<organism evidence="7 8">
    <name type="scientific">Cellulomonas aerilata</name>
    <dbReference type="NCBI Taxonomy" id="515326"/>
    <lineage>
        <taxon>Bacteria</taxon>
        <taxon>Bacillati</taxon>
        <taxon>Actinomycetota</taxon>
        <taxon>Actinomycetes</taxon>
        <taxon>Micrococcales</taxon>
        <taxon>Cellulomonadaceae</taxon>
        <taxon>Cellulomonas</taxon>
    </lineage>
</organism>
<dbReference type="AlphaFoldDB" id="A0A512DBP5"/>
<dbReference type="Pfam" id="PF09685">
    <property type="entry name" value="MamF_MmsF"/>
    <property type="match status" value="1"/>
</dbReference>
<feature type="transmembrane region" description="Helical" evidence="6">
    <location>
        <begin position="177"/>
        <end position="196"/>
    </location>
</feature>
<dbReference type="EMBL" id="BJYY01000012">
    <property type="protein sequence ID" value="GEO33896.1"/>
    <property type="molecule type" value="Genomic_DNA"/>
</dbReference>
<dbReference type="Proteomes" id="UP000321181">
    <property type="component" value="Unassembled WGS sequence"/>
</dbReference>
<sequence>MELIGVSTTPDHSQEPRQGGFPPPPAPGHDGSGGHPSSVPAGAFPPPAPSGTYPPPPAPGSAYPPPPAPGAAYPPAPGAGAYPPPGHGHGPTPGGHPPAYGPGAPLSPSDQRLWAVLSHLGPLVAWFLAPLVIWLVFRGRGAFLEDHAKESLNFQITAAIAALVIGFVSVVTLGLGALLYLPFGVLVLVVMIVAAVKASQGEPYRYPLTLRLVG</sequence>
<feature type="region of interest" description="Disordered" evidence="5">
    <location>
        <begin position="1"/>
        <end position="104"/>
    </location>
</feature>
<evidence type="ECO:0000256" key="6">
    <source>
        <dbReference type="SAM" id="Phobius"/>
    </source>
</evidence>